<evidence type="ECO:0000313" key="2">
    <source>
        <dbReference type="Proteomes" id="UP000257109"/>
    </source>
</evidence>
<dbReference type="EMBL" id="QJKJ01002792">
    <property type="protein sequence ID" value="RDY01292.1"/>
    <property type="molecule type" value="Genomic_DNA"/>
</dbReference>
<evidence type="ECO:0000313" key="1">
    <source>
        <dbReference type="EMBL" id="RDY01292.1"/>
    </source>
</evidence>
<reference evidence="1" key="1">
    <citation type="submission" date="2018-05" db="EMBL/GenBank/DDBJ databases">
        <title>Draft genome of Mucuna pruriens seed.</title>
        <authorList>
            <person name="Nnadi N.E."/>
            <person name="Vos R."/>
            <person name="Hasami M.H."/>
            <person name="Devisetty U.K."/>
            <person name="Aguiy J.C."/>
        </authorList>
    </citation>
    <scope>NUCLEOTIDE SEQUENCE [LARGE SCALE GENOMIC DNA]</scope>
    <source>
        <strain evidence="1">JCA_2017</strain>
    </source>
</reference>
<comment type="caution">
    <text evidence="1">The sequence shown here is derived from an EMBL/GenBank/DDBJ whole genome shotgun (WGS) entry which is preliminary data.</text>
</comment>
<name>A0A371HET4_MUCPR</name>
<protein>
    <submittedName>
        <fullName evidence="1">Uncharacterized protein</fullName>
    </submittedName>
</protein>
<feature type="non-terminal residue" evidence="1">
    <location>
        <position position="1"/>
    </location>
</feature>
<sequence>MSSFMKTWKMKYTWRFSQDSILIMKRTRSKKQNVVAQSSVEAEFQAMEHDSLKRLSDKQYLIDYDI</sequence>
<keyword evidence="2" id="KW-1185">Reference proteome</keyword>
<accession>A0A371HET4</accession>
<gene>
    <name evidence="1" type="ORF">CR513_15378</name>
</gene>
<proteinExistence type="predicted"/>
<organism evidence="1 2">
    <name type="scientific">Mucuna pruriens</name>
    <name type="common">Velvet bean</name>
    <name type="synonym">Dolichos pruriens</name>
    <dbReference type="NCBI Taxonomy" id="157652"/>
    <lineage>
        <taxon>Eukaryota</taxon>
        <taxon>Viridiplantae</taxon>
        <taxon>Streptophyta</taxon>
        <taxon>Embryophyta</taxon>
        <taxon>Tracheophyta</taxon>
        <taxon>Spermatophyta</taxon>
        <taxon>Magnoliopsida</taxon>
        <taxon>eudicotyledons</taxon>
        <taxon>Gunneridae</taxon>
        <taxon>Pentapetalae</taxon>
        <taxon>rosids</taxon>
        <taxon>fabids</taxon>
        <taxon>Fabales</taxon>
        <taxon>Fabaceae</taxon>
        <taxon>Papilionoideae</taxon>
        <taxon>50 kb inversion clade</taxon>
        <taxon>NPAAA clade</taxon>
        <taxon>indigoferoid/millettioid clade</taxon>
        <taxon>Phaseoleae</taxon>
        <taxon>Mucuna</taxon>
    </lineage>
</organism>
<dbReference type="AlphaFoldDB" id="A0A371HET4"/>
<dbReference type="Proteomes" id="UP000257109">
    <property type="component" value="Unassembled WGS sequence"/>
</dbReference>